<gene>
    <name evidence="2" type="ORF">ACE1CC_32470</name>
</gene>
<dbReference type="RefSeq" id="WP_413274565.1">
    <property type="nucleotide sequence ID" value="NZ_JBHFNQ010000231.1"/>
</dbReference>
<evidence type="ECO:0000313" key="3">
    <source>
        <dbReference type="Proteomes" id="UP001576774"/>
    </source>
</evidence>
<proteinExistence type="predicted"/>
<accession>A0ABV4XH73</accession>
<dbReference type="EMBL" id="JBHFNQ010000231">
    <property type="protein sequence ID" value="MFB2881591.1"/>
    <property type="molecule type" value="Genomic_DNA"/>
</dbReference>
<dbReference type="Proteomes" id="UP001576774">
    <property type="component" value="Unassembled WGS sequence"/>
</dbReference>
<evidence type="ECO:0000259" key="1">
    <source>
        <dbReference type="Pfam" id="PF04717"/>
    </source>
</evidence>
<dbReference type="Pfam" id="PF04717">
    <property type="entry name" value="Phage_base_V"/>
    <property type="match status" value="1"/>
</dbReference>
<dbReference type="InterPro" id="IPR006531">
    <property type="entry name" value="Gp5/Vgr_OB"/>
</dbReference>
<dbReference type="SUPFAM" id="SSF69349">
    <property type="entry name" value="Phage fibre proteins"/>
    <property type="match status" value="1"/>
</dbReference>
<name>A0ABV4XH73_9CYAN</name>
<organism evidence="2 3">
    <name type="scientific">Floridaenema aerugineum BLCC-F46</name>
    <dbReference type="NCBI Taxonomy" id="3153654"/>
    <lineage>
        <taxon>Bacteria</taxon>
        <taxon>Bacillati</taxon>
        <taxon>Cyanobacteriota</taxon>
        <taxon>Cyanophyceae</taxon>
        <taxon>Oscillatoriophycideae</taxon>
        <taxon>Aerosakkonematales</taxon>
        <taxon>Aerosakkonemataceae</taxon>
        <taxon>Floridanema</taxon>
        <taxon>Floridanema aerugineum</taxon>
    </lineage>
</organism>
<dbReference type="Gene3D" id="2.40.50.230">
    <property type="entry name" value="Gp5 N-terminal domain"/>
    <property type="match status" value="1"/>
</dbReference>
<dbReference type="InterPro" id="IPR037026">
    <property type="entry name" value="Vgr_OB-fold_dom_sf"/>
</dbReference>
<comment type="caution">
    <text evidence="2">The sequence shown here is derived from an EMBL/GenBank/DDBJ whole genome shotgun (WGS) entry which is preliminary data.</text>
</comment>
<sequence>MTQMNGVVMGIVKSLDDPQNLGRVQVYFPWLSETNQSYWARIATLMAGSQRGSWFMPEVNDEVLVAFEHGNSQHPYIVGCLWNGESKPPNQGIDRQVRRLQTVSGHILEFDDRPGQEKIILKTKTGNEISITETPSGINISTLTGTLTVNCLQANITASSVFTQTQTLTVNSSQTNIIASSIFTVTAPTTQFNGIVKAVSFVEGV</sequence>
<reference evidence="2 3" key="1">
    <citation type="submission" date="2024-09" db="EMBL/GenBank/DDBJ databases">
        <title>Floridaenema gen nov. (Aerosakkonemataceae, Aerosakkonematales ord. nov., Cyanobacteria) from benthic tropical and subtropical fresh waters, with the description of four new species.</title>
        <authorList>
            <person name="Moretto J.A."/>
            <person name="Berthold D.E."/>
            <person name="Lefler F.W."/>
            <person name="Huang I.-S."/>
            <person name="Laughinghouse H. IV."/>
        </authorList>
    </citation>
    <scope>NUCLEOTIDE SEQUENCE [LARGE SCALE GENOMIC DNA]</scope>
    <source>
        <strain evidence="2 3">BLCC-F46</strain>
    </source>
</reference>
<evidence type="ECO:0000313" key="2">
    <source>
        <dbReference type="EMBL" id="MFB2881591.1"/>
    </source>
</evidence>
<keyword evidence="3" id="KW-1185">Reference proteome</keyword>
<dbReference type="SUPFAM" id="SSF69255">
    <property type="entry name" value="gp5 N-terminal domain-like"/>
    <property type="match status" value="1"/>
</dbReference>
<protein>
    <submittedName>
        <fullName evidence="2">Phage baseplate assembly protein V</fullName>
    </submittedName>
</protein>
<feature type="domain" description="Gp5/Type VI secretion system Vgr protein OB-fold" evidence="1">
    <location>
        <begin position="9"/>
        <end position="82"/>
    </location>
</feature>